<dbReference type="STRING" id="626369.HMPREF0446_00629"/>
<feature type="compositionally biased region" description="Low complexity" evidence="10">
    <location>
        <begin position="277"/>
        <end position="289"/>
    </location>
</feature>
<dbReference type="GO" id="GO:0032977">
    <property type="term" value="F:membrane insertase activity"/>
    <property type="evidence" value="ECO:0007669"/>
    <property type="project" value="InterPro"/>
</dbReference>
<feature type="transmembrane region" description="Helical" evidence="11">
    <location>
        <begin position="179"/>
        <end position="201"/>
    </location>
</feature>
<dbReference type="CDD" id="cd20070">
    <property type="entry name" value="5TM_YidC_Alb3"/>
    <property type="match status" value="1"/>
</dbReference>
<dbReference type="OrthoDB" id="9780552at2"/>
<dbReference type="EMBL" id="ACRF02000013">
    <property type="protein sequence ID" value="EEW93747.1"/>
    <property type="molecule type" value="Genomic_DNA"/>
</dbReference>
<dbReference type="InterPro" id="IPR047196">
    <property type="entry name" value="YidC_ALB_C"/>
</dbReference>
<feature type="transmembrane region" description="Helical" evidence="11">
    <location>
        <begin position="134"/>
        <end position="159"/>
    </location>
</feature>
<dbReference type="PANTHER" id="PTHR12428:SF65">
    <property type="entry name" value="CYTOCHROME C OXIDASE ASSEMBLY PROTEIN COX18, MITOCHONDRIAL"/>
    <property type="match status" value="1"/>
</dbReference>
<keyword evidence="6 11" id="KW-1133">Transmembrane helix</keyword>
<evidence type="ECO:0000256" key="8">
    <source>
        <dbReference type="ARBA" id="ARBA00023186"/>
    </source>
</evidence>
<comment type="subcellular location">
    <subcellularLocation>
        <location evidence="1">Cell membrane</location>
        <topology evidence="1">Multi-pass membrane protein</topology>
    </subcellularLocation>
    <subcellularLocation>
        <location evidence="9">Membrane</location>
        <topology evidence="9">Multi-pass membrane protein</topology>
    </subcellularLocation>
</comment>
<dbReference type="Pfam" id="PF02096">
    <property type="entry name" value="60KD_IMP"/>
    <property type="match status" value="1"/>
</dbReference>
<dbReference type="GO" id="GO:0015031">
    <property type="term" value="P:protein transport"/>
    <property type="evidence" value="ECO:0007669"/>
    <property type="project" value="UniProtKB-KW"/>
</dbReference>
<evidence type="ECO:0000256" key="1">
    <source>
        <dbReference type="ARBA" id="ARBA00004651"/>
    </source>
</evidence>
<gene>
    <name evidence="13" type="ORF">HMPREF0446_00629</name>
</gene>
<feature type="region of interest" description="Disordered" evidence="10">
    <location>
        <begin position="275"/>
        <end position="314"/>
    </location>
</feature>
<evidence type="ECO:0000256" key="4">
    <source>
        <dbReference type="ARBA" id="ARBA00022692"/>
    </source>
</evidence>
<comment type="caution">
    <text evidence="13">The sequence shown here is derived from an EMBL/GenBank/DDBJ whole genome shotgun (WGS) entry which is preliminary data.</text>
</comment>
<keyword evidence="2" id="KW-0813">Transport</keyword>
<accession>D0BKZ4</accession>
<keyword evidence="5" id="KW-0653">Protein transport</keyword>
<sequence length="314" mass="34742">MKLTKKVQLAALSSLLVLFLSGCVQIDKATNQPYGIVYDYLAVPTQTILNWIASAIGGNYVISIMIVSIVVRIILMPTMFKQMKTMLMNQEKMALLKPYIDKMNERYGDNPTPEQRMEVQQYTMDIYRLNNVSLTGGVASGCLPVLVTMPVYSALYNAILYSPEISNSSFMGVSLGSTYLPIAIATAVIYLIQGYISQLYMDETQKAQAKATLFLMPVMMLMFTVGTAAGIGIYFFTSGLTAILQTWIQNQFIRPKVKAEIDAELEAQGNSVILPDTTNTVKNPNNTTVSPAQQTFAQRNRTSTGKNSGKQNRK</sequence>
<dbReference type="PANTHER" id="PTHR12428">
    <property type="entry name" value="OXA1"/>
    <property type="match status" value="1"/>
</dbReference>
<dbReference type="HOGENOM" id="CLU_036138_5_1_9"/>
<evidence type="ECO:0000259" key="12">
    <source>
        <dbReference type="Pfam" id="PF02096"/>
    </source>
</evidence>
<evidence type="ECO:0000256" key="3">
    <source>
        <dbReference type="ARBA" id="ARBA00022475"/>
    </source>
</evidence>
<evidence type="ECO:0000256" key="6">
    <source>
        <dbReference type="ARBA" id="ARBA00022989"/>
    </source>
</evidence>
<evidence type="ECO:0000256" key="9">
    <source>
        <dbReference type="RuleBase" id="RU003945"/>
    </source>
</evidence>
<evidence type="ECO:0000256" key="7">
    <source>
        <dbReference type="ARBA" id="ARBA00023136"/>
    </source>
</evidence>
<proteinExistence type="inferred from homology"/>
<evidence type="ECO:0000256" key="2">
    <source>
        <dbReference type="ARBA" id="ARBA00022448"/>
    </source>
</evidence>
<feature type="transmembrane region" description="Helical" evidence="11">
    <location>
        <begin position="213"/>
        <end position="236"/>
    </location>
</feature>
<reference evidence="13" key="1">
    <citation type="submission" date="2009-09" db="EMBL/GenBank/DDBJ databases">
        <authorList>
            <consortium name="The Broad Institute Genome Sequencing Platform"/>
            <person name="Ward D."/>
            <person name="Feldgarden M."/>
            <person name="Earl A."/>
            <person name="Young S.K."/>
            <person name="Zeng Q."/>
            <person name="Koehrsen M."/>
            <person name="Alvarado L."/>
            <person name="Berlin A."/>
            <person name="Bochicchio J."/>
            <person name="Borenstein D."/>
            <person name="Chapman S.B."/>
            <person name="Chen Z."/>
            <person name="Engels R."/>
            <person name="Freedman E."/>
            <person name="Gellesch M."/>
            <person name="Goldberg J."/>
            <person name="Griggs A."/>
            <person name="Gujja S."/>
            <person name="Heilman E."/>
            <person name="Heiman D."/>
            <person name="Hepburn T."/>
            <person name="Howarth C."/>
            <person name="Jen D."/>
            <person name="Larson L."/>
            <person name="Lewis B."/>
            <person name="Mehta T."/>
            <person name="Park D."/>
            <person name="Pearson M."/>
            <person name="Roberts A."/>
            <person name="Saif S."/>
            <person name="Shea T."/>
            <person name="Shenoy N."/>
            <person name="Sisk P."/>
            <person name="Stolte C."/>
            <person name="Sykes S."/>
            <person name="Thomson T."/>
            <person name="Walk T."/>
            <person name="White J."/>
            <person name="Yandava C."/>
            <person name="Sibley C.D."/>
            <person name="Field T.R."/>
            <person name="Grinwis M."/>
            <person name="Eshaghurshan C.S."/>
            <person name="Surette M.G."/>
            <person name="Haas B."/>
            <person name="Nusbaum C."/>
            <person name="Birren B."/>
        </authorList>
    </citation>
    <scope>NUCLEOTIDE SEQUENCE [LARGE SCALE GENOMIC DNA]</scope>
    <source>
        <strain evidence="13">ATCC 700633</strain>
    </source>
</reference>
<keyword evidence="8" id="KW-0143">Chaperone</keyword>
<keyword evidence="3" id="KW-1003">Cell membrane</keyword>
<comment type="similarity">
    <text evidence="9">Belongs to the OXA1/ALB3/YidC family.</text>
</comment>
<dbReference type="NCBIfam" id="TIGR03592">
    <property type="entry name" value="yidC_oxa1_cterm"/>
    <property type="match status" value="1"/>
</dbReference>
<dbReference type="InterPro" id="IPR001708">
    <property type="entry name" value="YidC/ALB3/OXA1/COX18"/>
</dbReference>
<reference evidence="13" key="2">
    <citation type="submission" date="2011-10" db="EMBL/GenBank/DDBJ databases">
        <title>The Genome Sequence of Granulicatella elegans ATCC 700633.</title>
        <authorList>
            <consortium name="The Broad Institute Genome Sequencing Platform"/>
            <consortium name="The Broad Institute Genome Sequencing Center for Infectious Disease"/>
            <person name="Earl A."/>
            <person name="Ward D."/>
            <person name="Feldgarden M."/>
            <person name="Gevers D."/>
            <person name="Sibley C.D."/>
            <person name="Field T.R."/>
            <person name="Grinwis M."/>
            <person name="Eshaghurshan C.S."/>
            <person name="Surette M.G."/>
            <person name="Young S.K."/>
            <person name="Zeng Q."/>
            <person name="Gargeya S."/>
            <person name="Fitzgerald M."/>
            <person name="Haas B."/>
            <person name="Abouelleil A."/>
            <person name="Alvarado L."/>
            <person name="Arachchi H.M."/>
            <person name="Berlin A."/>
            <person name="Brown A."/>
            <person name="Chapman S.B."/>
            <person name="Chen Z."/>
            <person name="Dunbar C."/>
            <person name="Freedman E."/>
            <person name="Gearin G."/>
            <person name="Goldberg J."/>
            <person name="Griggs A."/>
            <person name="Gujja S."/>
            <person name="Heiman D."/>
            <person name="Howarth C."/>
            <person name="Larson L."/>
            <person name="Lui A."/>
            <person name="MacDonald P.J.P."/>
            <person name="Montmayeur A."/>
            <person name="Murphy C."/>
            <person name="Neiman D."/>
            <person name="Pearson M."/>
            <person name="Priest M."/>
            <person name="Roberts A."/>
            <person name="Saif S."/>
            <person name="Shea T."/>
            <person name="Shenoy N."/>
            <person name="Sisk P."/>
            <person name="Stolte C."/>
            <person name="Sykes S."/>
            <person name="Wortman J."/>
            <person name="Nusbaum C."/>
            <person name="Birren B."/>
        </authorList>
    </citation>
    <scope>NUCLEOTIDE SEQUENCE [LARGE SCALE GENOMIC DNA]</scope>
    <source>
        <strain evidence="13">ATCC 700633</strain>
    </source>
</reference>
<dbReference type="eggNOG" id="COG0706">
    <property type="taxonomic scope" value="Bacteria"/>
</dbReference>
<evidence type="ECO:0000256" key="11">
    <source>
        <dbReference type="SAM" id="Phobius"/>
    </source>
</evidence>
<evidence type="ECO:0000256" key="5">
    <source>
        <dbReference type="ARBA" id="ARBA00022927"/>
    </source>
</evidence>
<keyword evidence="7 11" id="KW-0472">Membrane</keyword>
<dbReference type="GO" id="GO:0051205">
    <property type="term" value="P:protein insertion into membrane"/>
    <property type="evidence" value="ECO:0007669"/>
    <property type="project" value="TreeGrafter"/>
</dbReference>
<keyword evidence="14" id="KW-1185">Reference proteome</keyword>
<dbReference type="Proteomes" id="UP000002939">
    <property type="component" value="Unassembled WGS sequence"/>
</dbReference>
<evidence type="ECO:0000313" key="14">
    <source>
        <dbReference type="Proteomes" id="UP000002939"/>
    </source>
</evidence>
<organism evidence="13 14">
    <name type="scientific">Granulicatella elegans ATCC 700633</name>
    <dbReference type="NCBI Taxonomy" id="626369"/>
    <lineage>
        <taxon>Bacteria</taxon>
        <taxon>Bacillati</taxon>
        <taxon>Bacillota</taxon>
        <taxon>Bacilli</taxon>
        <taxon>Lactobacillales</taxon>
        <taxon>Carnobacteriaceae</taxon>
        <taxon>Granulicatella</taxon>
    </lineage>
</organism>
<dbReference type="InterPro" id="IPR028055">
    <property type="entry name" value="YidC/Oxa/ALB_C"/>
</dbReference>
<dbReference type="PROSITE" id="PS51257">
    <property type="entry name" value="PROKAR_LIPOPROTEIN"/>
    <property type="match status" value="1"/>
</dbReference>
<dbReference type="RefSeq" id="WP_006702903.1">
    <property type="nucleotide sequence ID" value="NZ_KI391971.1"/>
</dbReference>
<feature type="transmembrane region" description="Helical" evidence="11">
    <location>
        <begin position="49"/>
        <end position="75"/>
    </location>
</feature>
<keyword evidence="4 9" id="KW-0812">Transmembrane</keyword>
<feature type="compositionally biased region" description="Polar residues" evidence="10">
    <location>
        <begin position="290"/>
        <end position="314"/>
    </location>
</feature>
<evidence type="ECO:0000313" key="13">
    <source>
        <dbReference type="EMBL" id="EEW93747.1"/>
    </source>
</evidence>
<protein>
    <submittedName>
        <fullName evidence="13">YidC/Oxa1 family membrane protein insertase</fullName>
    </submittedName>
</protein>
<name>D0BKZ4_9LACT</name>
<dbReference type="GO" id="GO:0005886">
    <property type="term" value="C:plasma membrane"/>
    <property type="evidence" value="ECO:0007669"/>
    <property type="project" value="UniProtKB-SubCell"/>
</dbReference>
<feature type="domain" description="Membrane insertase YidC/Oxa/ALB C-terminal" evidence="12">
    <location>
        <begin position="60"/>
        <end position="250"/>
    </location>
</feature>
<dbReference type="AlphaFoldDB" id="D0BKZ4"/>
<evidence type="ECO:0000256" key="10">
    <source>
        <dbReference type="SAM" id="MobiDB-lite"/>
    </source>
</evidence>